<organism evidence="2 3">
    <name type="scientific">Riccia fluitans</name>
    <dbReference type="NCBI Taxonomy" id="41844"/>
    <lineage>
        <taxon>Eukaryota</taxon>
        <taxon>Viridiplantae</taxon>
        <taxon>Streptophyta</taxon>
        <taxon>Embryophyta</taxon>
        <taxon>Marchantiophyta</taxon>
        <taxon>Marchantiopsida</taxon>
        <taxon>Marchantiidae</taxon>
        <taxon>Marchantiales</taxon>
        <taxon>Ricciaceae</taxon>
        <taxon>Riccia</taxon>
    </lineage>
</organism>
<keyword evidence="3" id="KW-1185">Reference proteome</keyword>
<protein>
    <recommendedName>
        <fullName evidence="4">BED-type domain-containing protein</fullName>
    </recommendedName>
</protein>
<accession>A0ABD1YRT8</accession>
<evidence type="ECO:0000313" key="3">
    <source>
        <dbReference type="Proteomes" id="UP001605036"/>
    </source>
</evidence>
<proteinExistence type="predicted"/>
<dbReference type="Proteomes" id="UP001605036">
    <property type="component" value="Unassembled WGS sequence"/>
</dbReference>
<feature type="region of interest" description="Disordered" evidence="1">
    <location>
        <begin position="1"/>
        <end position="29"/>
    </location>
</feature>
<dbReference type="EMBL" id="JBHFFA010000003">
    <property type="protein sequence ID" value="KAL2633149.1"/>
    <property type="molecule type" value="Genomic_DNA"/>
</dbReference>
<evidence type="ECO:0008006" key="4">
    <source>
        <dbReference type="Google" id="ProtNLM"/>
    </source>
</evidence>
<gene>
    <name evidence="2" type="ORF">R1flu_004628</name>
</gene>
<comment type="caution">
    <text evidence="2">The sequence shown here is derived from an EMBL/GenBank/DDBJ whole genome shotgun (WGS) entry which is preliminary data.</text>
</comment>
<evidence type="ECO:0000313" key="2">
    <source>
        <dbReference type="EMBL" id="KAL2633149.1"/>
    </source>
</evidence>
<reference evidence="2 3" key="1">
    <citation type="submission" date="2024-09" db="EMBL/GenBank/DDBJ databases">
        <title>Chromosome-scale assembly of Riccia fluitans.</title>
        <authorList>
            <person name="Paukszto L."/>
            <person name="Sawicki J."/>
            <person name="Karawczyk K."/>
            <person name="Piernik-Szablinska J."/>
            <person name="Szczecinska M."/>
            <person name="Mazdziarz M."/>
        </authorList>
    </citation>
    <scope>NUCLEOTIDE SEQUENCE [LARGE SCALE GENOMIC DNA]</scope>
    <source>
        <strain evidence="2">Rf_01</strain>
        <tissue evidence="2">Aerial parts of the thallus</tissue>
    </source>
</reference>
<feature type="region of interest" description="Disordered" evidence="1">
    <location>
        <begin position="166"/>
        <end position="205"/>
    </location>
</feature>
<evidence type="ECO:0000256" key="1">
    <source>
        <dbReference type="SAM" id="MobiDB-lite"/>
    </source>
</evidence>
<name>A0ABD1YRT8_9MARC</name>
<sequence length="205" mass="23363">MDSTEGGALVKDNRSSGVGERQGSQLHMRGTTQTLLPFPGVVQHLECPNFTGLGVSEPRNDLSIKVREQYDLFRGKKGNVEGVWSKCKWCNNIYGSNITRLMQHFTCDFSLKNRSMLEFPAYKKEGSNKHIQGCSFVLEKVKLQIRELDARQRGKAVLLATQEEASRASREPIMKKRQWHKLGESEQESLANQLEWSRLEPKEPI</sequence>
<dbReference type="AlphaFoldDB" id="A0ABD1YRT8"/>